<evidence type="ECO:0000313" key="3">
    <source>
        <dbReference type="Proteomes" id="UP000002899"/>
    </source>
</evidence>
<accession>A0A1N6LYE7</accession>
<dbReference type="RefSeq" id="XP_021337949.1">
    <property type="nucleotide sequence ID" value="XM_021482793.1"/>
</dbReference>
<dbReference type="Proteomes" id="UP000002899">
    <property type="component" value="Chromosome IV"/>
</dbReference>
<gene>
    <name evidence="2" type="ORF">BmR1_04g09497</name>
</gene>
<dbReference type="Pfam" id="PF00085">
    <property type="entry name" value="Thioredoxin"/>
    <property type="match status" value="1"/>
</dbReference>
<name>A0A1N6LYE7_BABMR</name>
<evidence type="ECO:0000259" key="1">
    <source>
        <dbReference type="Pfam" id="PF00085"/>
    </source>
</evidence>
<dbReference type="PANTHER" id="PTHR21148">
    <property type="entry name" value="THIOREDOXIN DOMAIN-CONTAINING PROTEIN 9"/>
    <property type="match status" value="1"/>
</dbReference>
<keyword evidence="3" id="KW-1185">Reference proteome</keyword>
<dbReference type="Gene3D" id="3.40.30.10">
    <property type="entry name" value="Glutaredoxin"/>
    <property type="match status" value="1"/>
</dbReference>
<proteinExistence type="predicted"/>
<dbReference type="KEGG" id="bmic:BmR1_04g09497"/>
<dbReference type="SUPFAM" id="SSF52833">
    <property type="entry name" value="Thioredoxin-like"/>
    <property type="match status" value="1"/>
</dbReference>
<reference evidence="2 3" key="2">
    <citation type="journal article" date="2013" name="PLoS ONE">
        <title>Whole genome mapping and re-organization of the nuclear and mitochondrial genomes of Babesia microti isolates.</title>
        <authorList>
            <person name="Cornillot E."/>
            <person name="Dassouli A."/>
            <person name="Garg A."/>
            <person name="Pachikara N."/>
            <person name="Randazzo S."/>
            <person name="Depoix D."/>
            <person name="Carcy B."/>
            <person name="Delbecq S."/>
            <person name="Frutos R."/>
            <person name="Silva J.C."/>
            <person name="Sutton R."/>
            <person name="Krause P.J."/>
            <person name="Mamoun C.B."/>
        </authorList>
    </citation>
    <scope>NUCLEOTIDE SEQUENCE [LARGE SCALE GENOMIC DNA]</scope>
    <source>
        <strain evidence="2 3">RI</strain>
    </source>
</reference>
<dbReference type="AlphaFoldDB" id="A0A1N6LYE7"/>
<reference evidence="2 3" key="3">
    <citation type="journal article" date="2016" name="Sci. Rep.">
        <title>Genome-wide diversity and gene expression profiling of Babesia microti isolates identify polymorphic genes that mediate host-pathogen interactions.</title>
        <authorList>
            <person name="Silva J.C."/>
            <person name="Cornillot E."/>
            <person name="McCracken C."/>
            <person name="Usmani-Brown S."/>
            <person name="Dwivedi A."/>
            <person name="Ifeonu O.O."/>
            <person name="Crabtree J."/>
            <person name="Gotia H.T."/>
            <person name="Virji A.Z."/>
            <person name="Reynes C."/>
            <person name="Colinge J."/>
            <person name="Kumar V."/>
            <person name="Lawres L."/>
            <person name="Pazzi J.E."/>
            <person name="Pablo J.V."/>
            <person name="Hung C."/>
            <person name="Brancato J."/>
            <person name="Kumari P."/>
            <person name="Orvis J."/>
            <person name="Tretina K."/>
            <person name="Chibucos M."/>
            <person name="Ott S."/>
            <person name="Sadzewicz L."/>
            <person name="Sengamalay N."/>
            <person name="Shetty A.C."/>
            <person name="Su Q."/>
            <person name="Tallon L."/>
            <person name="Fraser C.M."/>
            <person name="Frutos R."/>
            <person name="Molina D.M."/>
            <person name="Krause P.J."/>
            <person name="Ben Mamoun C."/>
        </authorList>
    </citation>
    <scope>NUCLEOTIDE SEQUENCE [LARGE SCALE GENOMIC DNA]</scope>
    <source>
        <strain evidence="2 3">RI</strain>
    </source>
</reference>
<dbReference type="InterPro" id="IPR013766">
    <property type="entry name" value="Thioredoxin_domain"/>
</dbReference>
<feature type="domain" description="Thioredoxin" evidence="1">
    <location>
        <begin position="113"/>
        <end position="170"/>
    </location>
</feature>
<dbReference type="EMBL" id="LN871599">
    <property type="protein sequence ID" value="SIO73899.1"/>
    <property type="molecule type" value="Genomic_DNA"/>
</dbReference>
<reference evidence="2 3" key="1">
    <citation type="journal article" date="2012" name="Nucleic Acids Res.">
        <title>Sequencing of the smallest Apicomplexan genome from the human pathogen Babesia microti.</title>
        <authorList>
            <person name="Cornillot E."/>
            <person name="Hadj-Kaddour K."/>
            <person name="Dassouli A."/>
            <person name="Noel B."/>
            <person name="Ranwez V."/>
            <person name="Vacherie B."/>
            <person name="Augagneur Y."/>
            <person name="Bres V."/>
            <person name="Duclos A."/>
            <person name="Randazzo S."/>
            <person name="Carcy B."/>
            <person name="Debierre-Grockiego F."/>
            <person name="Delbecq S."/>
            <person name="Moubri-Menage K."/>
            <person name="Shams-Eldin H."/>
            <person name="Usmani-Brown S."/>
            <person name="Bringaud F."/>
            <person name="Wincker P."/>
            <person name="Vivares C.P."/>
            <person name="Schwarz R.T."/>
            <person name="Schetters T.P."/>
            <person name="Krause P.J."/>
            <person name="Gorenflot A."/>
            <person name="Berry V."/>
            <person name="Barbe V."/>
            <person name="Ben Mamoun C."/>
        </authorList>
    </citation>
    <scope>NUCLEOTIDE SEQUENCE [LARGE SCALE GENOMIC DNA]</scope>
    <source>
        <strain evidence="2 3">RI</strain>
    </source>
</reference>
<organism evidence="2 3">
    <name type="scientific">Babesia microti (strain RI)</name>
    <dbReference type="NCBI Taxonomy" id="1133968"/>
    <lineage>
        <taxon>Eukaryota</taxon>
        <taxon>Sar</taxon>
        <taxon>Alveolata</taxon>
        <taxon>Apicomplexa</taxon>
        <taxon>Aconoidasida</taxon>
        <taxon>Piroplasmida</taxon>
        <taxon>Babesiidae</taxon>
        <taxon>Babesia</taxon>
    </lineage>
</organism>
<dbReference type="GeneID" id="24426525"/>
<dbReference type="VEuPathDB" id="PiroplasmaDB:BmR1_04g09497"/>
<protein>
    <submittedName>
        <fullName evidence="2">Thioredoxin domain-containing protein 9 homolog</fullName>
    </submittedName>
</protein>
<dbReference type="InterPro" id="IPR036249">
    <property type="entry name" value="Thioredoxin-like_sf"/>
</dbReference>
<sequence length="201" mass="23177">MNNSAIYDAATKVVSEAVIKNKLKEFEKESVDVIREVEKDKCDKQIEIDDDDMISSWRERRAKQLKRIKDEMREFMENGHGQLDRVGTEADIIKLSTKTERIICHLTQDEFRMCQTIESALTKLAKKHIETKFVSIEATKAPFFTEKLAIRILPTIICILNGKVEEIIIGFDKIGGMKLDFDMLEELLTSHKMIVSHLNDC</sequence>
<evidence type="ECO:0000313" key="2">
    <source>
        <dbReference type="EMBL" id="SIO73899.1"/>
    </source>
</evidence>
<dbReference type="OrthoDB" id="10257948at2759"/>